<accession>A0A5K1ESR9</accession>
<proteinExistence type="predicted"/>
<organism evidence="1">
    <name type="scientific">Nymphaea colorata</name>
    <name type="common">pocket water lily</name>
    <dbReference type="NCBI Taxonomy" id="210225"/>
    <lineage>
        <taxon>Eukaryota</taxon>
        <taxon>Viridiplantae</taxon>
        <taxon>Streptophyta</taxon>
        <taxon>Embryophyta</taxon>
        <taxon>Tracheophyta</taxon>
        <taxon>Spermatophyta</taxon>
        <taxon>Magnoliopsida</taxon>
        <taxon>Nymphaeales</taxon>
        <taxon>Nymphaeaceae</taxon>
        <taxon>Nymphaea</taxon>
    </lineage>
</organism>
<dbReference type="AlphaFoldDB" id="A0A5K1ESR9"/>
<sequence>MEEELCNIRQGDQDLYHNVLLR</sequence>
<name>A0A5K1ESR9_9MAGN</name>
<dbReference type="EMBL" id="LR721785">
    <property type="protein sequence ID" value="VVW54265.1"/>
    <property type="molecule type" value="Genomic_DNA"/>
</dbReference>
<evidence type="ECO:0000313" key="1">
    <source>
        <dbReference type="EMBL" id="VVW54265.1"/>
    </source>
</evidence>
<gene>
    <name evidence="1" type="ORF">NYM_LOCUS24011</name>
</gene>
<protein>
    <submittedName>
        <fullName evidence="1">Uncharacterized protein</fullName>
    </submittedName>
</protein>
<reference evidence="1" key="1">
    <citation type="submission" date="2019-09" db="EMBL/GenBank/DDBJ databases">
        <authorList>
            <person name="Zhang L."/>
        </authorList>
    </citation>
    <scope>NUCLEOTIDE SEQUENCE</scope>
</reference>